<comment type="caution">
    <text evidence="9">The sequence shown here is derived from an EMBL/GenBank/DDBJ whole genome shotgun (WGS) entry which is preliminary data.</text>
</comment>
<dbReference type="EC" id="2.4.1.17" evidence="2"/>
<evidence type="ECO:0000256" key="2">
    <source>
        <dbReference type="ARBA" id="ARBA00012544"/>
    </source>
</evidence>
<dbReference type="AlphaFoldDB" id="A0A6V7U4W1"/>
<dbReference type="InterPro" id="IPR035595">
    <property type="entry name" value="UDP_glycos_trans_CS"/>
</dbReference>
<dbReference type="OrthoDB" id="5835829at2759"/>
<dbReference type="Proteomes" id="UP000580250">
    <property type="component" value="Unassembled WGS sequence"/>
</dbReference>
<evidence type="ECO:0000313" key="10">
    <source>
        <dbReference type="Proteomes" id="UP000580250"/>
    </source>
</evidence>
<comment type="catalytic activity">
    <reaction evidence="5">
        <text>glucuronate acceptor + UDP-alpha-D-glucuronate = acceptor beta-D-glucuronoside + UDP + H(+)</text>
        <dbReference type="Rhea" id="RHEA:21032"/>
        <dbReference type="ChEBI" id="CHEBI:15378"/>
        <dbReference type="ChEBI" id="CHEBI:58052"/>
        <dbReference type="ChEBI" id="CHEBI:58223"/>
        <dbReference type="ChEBI" id="CHEBI:132367"/>
        <dbReference type="ChEBI" id="CHEBI:132368"/>
        <dbReference type="EC" id="2.4.1.17"/>
    </reaction>
</comment>
<keyword evidence="7" id="KW-0812">Transmembrane</keyword>
<evidence type="ECO:0000256" key="7">
    <source>
        <dbReference type="SAM" id="Phobius"/>
    </source>
</evidence>
<evidence type="ECO:0000256" key="8">
    <source>
        <dbReference type="SAM" id="SignalP"/>
    </source>
</evidence>
<accession>A0A6V7U4W1</accession>
<protein>
    <recommendedName>
        <fullName evidence="2">glucuronosyltransferase</fullName>
        <ecNumber evidence="2">2.4.1.17</ecNumber>
    </recommendedName>
</protein>
<dbReference type="Gene3D" id="3.40.50.2000">
    <property type="entry name" value="Glycogen Phosphorylase B"/>
    <property type="match status" value="1"/>
</dbReference>
<evidence type="ECO:0000313" key="9">
    <source>
        <dbReference type="EMBL" id="CAD2142381.1"/>
    </source>
</evidence>
<dbReference type="PROSITE" id="PS00375">
    <property type="entry name" value="UDPGT"/>
    <property type="match status" value="1"/>
</dbReference>
<keyword evidence="7" id="KW-0472">Membrane</keyword>
<evidence type="ECO:0000256" key="5">
    <source>
        <dbReference type="ARBA" id="ARBA00047475"/>
    </source>
</evidence>
<dbReference type="FunFam" id="3.40.50.2000:FF:000021">
    <property type="entry name" value="UDP-glucuronosyltransferase"/>
    <property type="match status" value="1"/>
</dbReference>
<feature type="chain" id="PRO_5028165651" description="glucuronosyltransferase" evidence="8">
    <location>
        <begin position="31"/>
        <end position="560"/>
    </location>
</feature>
<proteinExistence type="inferred from homology"/>
<feature type="transmembrane region" description="Helical" evidence="7">
    <location>
        <begin position="510"/>
        <end position="534"/>
    </location>
</feature>
<dbReference type="InterPro" id="IPR002213">
    <property type="entry name" value="UDP_glucos_trans"/>
</dbReference>
<sequence>MISVHFNLHNHLYPTLCFLILILFTLQHNSDNLQSEFKKGKQLKILVYSPSLSWSHGQFLGRIADTLVDAGHEVHFLKYIMSPDLQLKNETRKVKRIHQIKPSLANAKKVDVRNLHLVADSFSQRRPFLTFFDHPIIEFDPIMATVCKDTLKEHELIQKLTNEHFDVGIAEMYDYCPAALFHKLNVRTKIKVAAIHLIQMISRKFDIPSFGQLHAKNIVKFLDAMAPRLGLESSFFLRLLNFYNEFLDWLWIDETYFRTQDKIIRKEFGQDFPNLKELVKNTSLIFINSNPFLELTRPISSKKTRRILDEAKEGAVLFSFGSLTDTTKLNERMMKSIIGAFRRFPKIHFIWKVDNETVNNNLKMFESAPNVHNFEWLRQPAILAHPNTRAFITHCGQNSLTESARAGVPIIGIPLFGDQFYNCIVGETRGLGVQVDVSHLKGGNGENVLGDALERILYQPKYQQNAKIISKKLKLTPFSPTERLVKWVEFAAEFGDLPELNLPGEKEMNWFVYYSLDVILFSIIVLVILFWVTFKCFKWILFLIINSWFTKIRDEERKQK</sequence>
<dbReference type="PANTHER" id="PTHR48043">
    <property type="entry name" value="EG:EG0003.4 PROTEIN-RELATED"/>
    <property type="match status" value="1"/>
</dbReference>
<dbReference type="CDD" id="cd03784">
    <property type="entry name" value="GT1_Gtf-like"/>
    <property type="match status" value="1"/>
</dbReference>
<dbReference type="Pfam" id="PF00201">
    <property type="entry name" value="UDPGT"/>
    <property type="match status" value="1"/>
</dbReference>
<evidence type="ECO:0000256" key="6">
    <source>
        <dbReference type="RuleBase" id="RU003718"/>
    </source>
</evidence>
<dbReference type="EMBL" id="CAJEWN010000029">
    <property type="protein sequence ID" value="CAD2142381.1"/>
    <property type="molecule type" value="Genomic_DNA"/>
</dbReference>
<keyword evidence="7" id="KW-1133">Transmembrane helix</keyword>
<name>A0A6V7U4W1_MELEN</name>
<gene>
    <name evidence="9" type="ORF">MENT_LOCUS7191</name>
</gene>
<reference evidence="9 10" key="1">
    <citation type="submission" date="2020-08" db="EMBL/GenBank/DDBJ databases">
        <authorList>
            <person name="Koutsovoulos G."/>
            <person name="Danchin GJ E."/>
        </authorList>
    </citation>
    <scope>NUCLEOTIDE SEQUENCE [LARGE SCALE GENOMIC DNA]</scope>
</reference>
<evidence type="ECO:0000256" key="1">
    <source>
        <dbReference type="ARBA" id="ARBA00009995"/>
    </source>
</evidence>
<comment type="similarity">
    <text evidence="1 6">Belongs to the UDP-glycosyltransferase family.</text>
</comment>
<keyword evidence="8" id="KW-0732">Signal</keyword>
<evidence type="ECO:0000256" key="3">
    <source>
        <dbReference type="ARBA" id="ARBA00022676"/>
    </source>
</evidence>
<dbReference type="InterPro" id="IPR050271">
    <property type="entry name" value="UDP-glycosyltransferase"/>
</dbReference>
<dbReference type="GO" id="GO:0015020">
    <property type="term" value="F:glucuronosyltransferase activity"/>
    <property type="evidence" value="ECO:0007669"/>
    <property type="project" value="UniProtKB-EC"/>
</dbReference>
<dbReference type="PANTHER" id="PTHR48043:SF154">
    <property type="entry name" value="GLUCURONOSYLTRANSFERASE"/>
    <property type="match status" value="1"/>
</dbReference>
<organism evidence="9 10">
    <name type="scientific">Meloidogyne enterolobii</name>
    <name type="common">Root-knot nematode worm</name>
    <name type="synonym">Meloidogyne mayaguensis</name>
    <dbReference type="NCBI Taxonomy" id="390850"/>
    <lineage>
        <taxon>Eukaryota</taxon>
        <taxon>Metazoa</taxon>
        <taxon>Ecdysozoa</taxon>
        <taxon>Nematoda</taxon>
        <taxon>Chromadorea</taxon>
        <taxon>Rhabditida</taxon>
        <taxon>Tylenchina</taxon>
        <taxon>Tylenchomorpha</taxon>
        <taxon>Tylenchoidea</taxon>
        <taxon>Meloidogynidae</taxon>
        <taxon>Meloidogyninae</taxon>
        <taxon>Meloidogyne</taxon>
    </lineage>
</organism>
<keyword evidence="3 6" id="KW-0328">Glycosyltransferase</keyword>
<feature type="signal peptide" evidence="8">
    <location>
        <begin position="1"/>
        <end position="30"/>
    </location>
</feature>
<dbReference type="SUPFAM" id="SSF53756">
    <property type="entry name" value="UDP-Glycosyltransferase/glycogen phosphorylase"/>
    <property type="match status" value="1"/>
</dbReference>
<keyword evidence="4 6" id="KW-0808">Transferase</keyword>
<evidence type="ECO:0000256" key="4">
    <source>
        <dbReference type="ARBA" id="ARBA00022679"/>
    </source>
</evidence>